<dbReference type="PANTHER" id="PTHR47534">
    <property type="entry name" value="YALI0E05731P"/>
    <property type="match status" value="1"/>
</dbReference>
<comment type="caution">
    <text evidence="2">The sequence shown here is derived from an EMBL/GenBank/DDBJ whole genome shotgun (WGS) entry which is preliminary data.</text>
</comment>
<reference evidence="2" key="2">
    <citation type="submission" date="2020-09" db="EMBL/GenBank/DDBJ databases">
        <authorList>
            <person name="Sun Q."/>
            <person name="Zhou Y."/>
        </authorList>
    </citation>
    <scope>NUCLEOTIDE SEQUENCE</scope>
    <source>
        <strain evidence="2">CGMCC 4.3508</strain>
    </source>
</reference>
<dbReference type="AlphaFoldDB" id="A0A917RT67"/>
<dbReference type="RefSeq" id="WP_062998834.1">
    <property type="nucleotide sequence ID" value="NZ_BMMH01000009.1"/>
</dbReference>
<evidence type="ECO:0008006" key="4">
    <source>
        <dbReference type="Google" id="ProtNLM"/>
    </source>
</evidence>
<dbReference type="PANTHER" id="PTHR47534:SF3">
    <property type="entry name" value="ALCOHOL DEHYDROGENASE-LIKE C-TERMINAL DOMAIN-CONTAINING PROTEIN"/>
    <property type="match status" value="1"/>
</dbReference>
<dbReference type="InterPro" id="IPR052228">
    <property type="entry name" value="Sec_Metab_Biosynth_Oxidored"/>
</dbReference>
<gene>
    <name evidence="2" type="ORF">GCM10011588_44860</name>
</gene>
<keyword evidence="1" id="KW-0560">Oxidoreductase</keyword>
<organism evidence="2 3">
    <name type="scientific">Nocardia jinanensis</name>
    <dbReference type="NCBI Taxonomy" id="382504"/>
    <lineage>
        <taxon>Bacteria</taxon>
        <taxon>Bacillati</taxon>
        <taxon>Actinomycetota</taxon>
        <taxon>Actinomycetes</taxon>
        <taxon>Mycobacteriales</taxon>
        <taxon>Nocardiaceae</taxon>
        <taxon>Nocardia</taxon>
    </lineage>
</organism>
<protein>
    <recommendedName>
        <fullName evidence="4">SDR family NAD(P)-dependent oxidoreductase</fullName>
    </recommendedName>
</protein>
<dbReference type="Proteomes" id="UP000638263">
    <property type="component" value="Unassembled WGS sequence"/>
</dbReference>
<sequence length="275" mass="29252">MSRTILISGGTDGMGRAIALERLTRGDRVVAIGSNPAKGEQLTAAAGADADRLRFVRADLSSVAEVGRVVGEIGASYDAVDALLLFANRTMPKRVQTTEGFEHTFALYYLSRYLLSHQLAPLLVRAAQPVIVSIAGVGVQKGAVHWGDPHLTRGYSMVGAQLQAGRANDLLGVSLAEEHGDKIKVVLYHPGFTRSGDLSPLGFLTRAAIRALAAVAGRPVRESIRPLHDFIDNPPAEPLTAVDRGRTLDLSLPSLDPGNARRLARLTADLLAARA</sequence>
<dbReference type="GO" id="GO:0016491">
    <property type="term" value="F:oxidoreductase activity"/>
    <property type="evidence" value="ECO:0007669"/>
    <property type="project" value="UniProtKB-KW"/>
</dbReference>
<reference evidence="2" key="1">
    <citation type="journal article" date="2014" name="Int. J. Syst. Evol. Microbiol.">
        <title>Complete genome sequence of Corynebacterium casei LMG S-19264T (=DSM 44701T), isolated from a smear-ripened cheese.</title>
        <authorList>
            <consortium name="US DOE Joint Genome Institute (JGI-PGF)"/>
            <person name="Walter F."/>
            <person name="Albersmeier A."/>
            <person name="Kalinowski J."/>
            <person name="Ruckert C."/>
        </authorList>
    </citation>
    <scope>NUCLEOTIDE SEQUENCE</scope>
    <source>
        <strain evidence="2">CGMCC 4.3508</strain>
    </source>
</reference>
<evidence type="ECO:0000256" key="1">
    <source>
        <dbReference type="ARBA" id="ARBA00023002"/>
    </source>
</evidence>
<dbReference type="EMBL" id="BMMH01000009">
    <property type="protein sequence ID" value="GGL25046.1"/>
    <property type="molecule type" value="Genomic_DNA"/>
</dbReference>
<evidence type="ECO:0000313" key="2">
    <source>
        <dbReference type="EMBL" id="GGL25046.1"/>
    </source>
</evidence>
<evidence type="ECO:0000313" key="3">
    <source>
        <dbReference type="Proteomes" id="UP000638263"/>
    </source>
</evidence>
<dbReference type="Gene3D" id="3.40.50.720">
    <property type="entry name" value="NAD(P)-binding Rossmann-like Domain"/>
    <property type="match status" value="1"/>
</dbReference>
<accession>A0A917RT67</accession>
<dbReference type="InterPro" id="IPR036291">
    <property type="entry name" value="NAD(P)-bd_dom_sf"/>
</dbReference>
<dbReference type="Pfam" id="PF00106">
    <property type="entry name" value="adh_short"/>
    <property type="match status" value="1"/>
</dbReference>
<dbReference type="SUPFAM" id="SSF51735">
    <property type="entry name" value="NAD(P)-binding Rossmann-fold domains"/>
    <property type="match status" value="1"/>
</dbReference>
<keyword evidence="3" id="KW-1185">Reference proteome</keyword>
<proteinExistence type="predicted"/>
<name>A0A917RT67_9NOCA</name>
<dbReference type="InterPro" id="IPR002347">
    <property type="entry name" value="SDR_fam"/>
</dbReference>